<dbReference type="SUPFAM" id="SSF52540">
    <property type="entry name" value="P-loop containing nucleoside triphosphate hydrolases"/>
    <property type="match status" value="1"/>
</dbReference>
<gene>
    <name evidence="5" type="ORF">K1X13_00315</name>
</gene>
<proteinExistence type="predicted"/>
<keyword evidence="1" id="KW-0813">Transport</keyword>
<dbReference type="InterPro" id="IPR050093">
    <property type="entry name" value="ABC_SmlMolc_Importer"/>
</dbReference>
<dbReference type="PANTHER" id="PTHR42781:SF4">
    <property type="entry name" value="SPERMIDINE_PUTRESCINE IMPORT ATP-BINDING PROTEIN POTA"/>
    <property type="match status" value="1"/>
</dbReference>
<keyword evidence="3 5" id="KW-0067">ATP-binding</keyword>
<dbReference type="InterPro" id="IPR003593">
    <property type="entry name" value="AAA+_ATPase"/>
</dbReference>
<dbReference type="PROSITE" id="PS50893">
    <property type="entry name" value="ABC_TRANSPORTER_2"/>
    <property type="match status" value="1"/>
</dbReference>
<dbReference type="InterPro" id="IPR013611">
    <property type="entry name" value="Transp-assoc_OB_typ2"/>
</dbReference>
<dbReference type="Pfam" id="PF00005">
    <property type="entry name" value="ABC_tran"/>
    <property type="match status" value="1"/>
</dbReference>
<dbReference type="Pfam" id="PF08402">
    <property type="entry name" value="TOBE_2"/>
    <property type="match status" value="1"/>
</dbReference>
<dbReference type="InterPro" id="IPR008995">
    <property type="entry name" value="Mo/tungstate-bd_C_term_dom"/>
</dbReference>
<feature type="domain" description="ABC transporter" evidence="4">
    <location>
        <begin position="1"/>
        <end position="204"/>
    </location>
</feature>
<dbReference type="SUPFAM" id="SSF50331">
    <property type="entry name" value="MOP-like"/>
    <property type="match status" value="1"/>
</dbReference>
<accession>A0ABS7RDZ9</accession>
<dbReference type="InterPro" id="IPR027417">
    <property type="entry name" value="P-loop_NTPase"/>
</dbReference>
<evidence type="ECO:0000313" key="6">
    <source>
        <dbReference type="Proteomes" id="UP000754710"/>
    </source>
</evidence>
<dbReference type="InterPro" id="IPR017871">
    <property type="entry name" value="ABC_transporter-like_CS"/>
</dbReference>
<name>A0ABS7RDZ9_9ACTN</name>
<dbReference type="PROSITE" id="PS00211">
    <property type="entry name" value="ABC_TRANSPORTER_1"/>
    <property type="match status" value="1"/>
</dbReference>
<evidence type="ECO:0000256" key="3">
    <source>
        <dbReference type="ARBA" id="ARBA00022840"/>
    </source>
</evidence>
<organism evidence="5 6">
    <name type="scientific">Nocardioides jiangsuensis</name>
    <dbReference type="NCBI Taxonomy" id="2866161"/>
    <lineage>
        <taxon>Bacteria</taxon>
        <taxon>Bacillati</taxon>
        <taxon>Actinomycetota</taxon>
        <taxon>Actinomycetes</taxon>
        <taxon>Propionibacteriales</taxon>
        <taxon>Nocardioidaceae</taxon>
        <taxon>Nocardioides</taxon>
    </lineage>
</organism>
<evidence type="ECO:0000313" key="5">
    <source>
        <dbReference type="EMBL" id="MBY9073251.1"/>
    </source>
</evidence>
<dbReference type="SMART" id="SM00382">
    <property type="entry name" value="AAA"/>
    <property type="match status" value="1"/>
</dbReference>
<evidence type="ECO:0000256" key="2">
    <source>
        <dbReference type="ARBA" id="ARBA00022741"/>
    </source>
</evidence>
<dbReference type="InterPro" id="IPR003439">
    <property type="entry name" value="ABC_transporter-like_ATP-bd"/>
</dbReference>
<evidence type="ECO:0000259" key="4">
    <source>
        <dbReference type="PROSITE" id="PS50893"/>
    </source>
</evidence>
<dbReference type="PANTHER" id="PTHR42781">
    <property type="entry name" value="SPERMIDINE/PUTRESCINE IMPORT ATP-BINDING PROTEIN POTA"/>
    <property type="match status" value="1"/>
</dbReference>
<dbReference type="GO" id="GO:0005524">
    <property type="term" value="F:ATP binding"/>
    <property type="evidence" value="ECO:0007669"/>
    <property type="project" value="UniProtKB-KW"/>
</dbReference>
<evidence type="ECO:0000256" key="1">
    <source>
        <dbReference type="ARBA" id="ARBA00022448"/>
    </source>
</evidence>
<reference evidence="5 6" key="1">
    <citation type="submission" date="2021-08" db="EMBL/GenBank/DDBJ databases">
        <title>Nocardioides bacterium WL0053 sp. nov., isolated from the sediment.</title>
        <authorList>
            <person name="Wang L."/>
            <person name="Zhang D."/>
            <person name="Zhang A."/>
        </authorList>
    </citation>
    <scope>NUCLEOTIDE SEQUENCE [LARGE SCALE GENOMIC DNA]</scope>
    <source>
        <strain evidence="5 6">WL0053</strain>
    </source>
</reference>
<keyword evidence="2" id="KW-0547">Nucleotide-binding</keyword>
<dbReference type="Gene3D" id="3.40.50.300">
    <property type="entry name" value="P-loop containing nucleotide triphosphate hydrolases"/>
    <property type="match status" value="1"/>
</dbReference>
<sequence length="314" mass="33385">MVALLGPSGCGKTTALRILAGLERADEGRVLVSGQDISDVPANKRDMGMVFQAYSLFPHMTVLENVGFGLRMRGVGQRERRARGLEVLQLVGLGDQRDRYAHQLSGGQQQRVALARALAVEPSVLLLDEPLSALDAKVRTQLREEIRRVQMEVGRTTVFVTHDQEEALAIADRVGVMSNGRLEQIAPPEELYARPRTRFVAEFVGLTNRLDAAVDGSTARVLDCTVPLLDGSVASGPGLALVRPEALEVRPESDGNAAVASRSFLGSVSHVTCDLDGGPEVTAQTSSALAAELAPGTRVRVSVAPSPVLVVPAG</sequence>
<dbReference type="Proteomes" id="UP000754710">
    <property type="component" value="Unassembled WGS sequence"/>
</dbReference>
<protein>
    <submittedName>
        <fullName evidence="5">ABC transporter ATP-binding protein</fullName>
    </submittedName>
</protein>
<dbReference type="EMBL" id="JAIEZQ010000001">
    <property type="protein sequence ID" value="MBY9073251.1"/>
    <property type="molecule type" value="Genomic_DNA"/>
</dbReference>
<keyword evidence="6" id="KW-1185">Reference proteome</keyword>
<comment type="caution">
    <text evidence="5">The sequence shown here is derived from an EMBL/GenBank/DDBJ whole genome shotgun (WGS) entry which is preliminary data.</text>
</comment>